<evidence type="ECO:0000313" key="4">
    <source>
        <dbReference type="EMBL" id="MDF3289795.1"/>
    </source>
</evidence>
<dbReference type="InterPro" id="IPR036629">
    <property type="entry name" value="YjbJ_sf"/>
</dbReference>
<evidence type="ECO:0000259" key="3">
    <source>
        <dbReference type="Pfam" id="PF05532"/>
    </source>
</evidence>
<dbReference type="SUPFAM" id="SSF69047">
    <property type="entry name" value="Hypothetical protein YjbJ"/>
    <property type="match status" value="1"/>
</dbReference>
<dbReference type="EMBL" id="JARJBC010000005">
    <property type="protein sequence ID" value="MDF3289795.1"/>
    <property type="molecule type" value="Genomic_DNA"/>
</dbReference>
<keyword evidence="5" id="KW-1185">Reference proteome</keyword>
<evidence type="ECO:0000256" key="2">
    <source>
        <dbReference type="SAM" id="MobiDB-lite"/>
    </source>
</evidence>
<feature type="compositionally biased region" description="Basic and acidic residues" evidence="2">
    <location>
        <begin position="1"/>
        <end position="26"/>
    </location>
</feature>
<comment type="similarity">
    <text evidence="1">Belongs to the UPF0337 (CsbD) family.</text>
</comment>
<gene>
    <name evidence="4" type="ORF">P3G67_11210</name>
</gene>
<name>A0ABT5ZJM9_9ACTN</name>
<comment type="caution">
    <text evidence="4">The sequence shown here is derived from an EMBL/GenBank/DDBJ whole genome shotgun (WGS) entry which is preliminary data.</text>
</comment>
<dbReference type="Gene3D" id="1.10.1470.10">
    <property type="entry name" value="YjbJ"/>
    <property type="match status" value="1"/>
</dbReference>
<dbReference type="Pfam" id="PF05532">
    <property type="entry name" value="CsbD"/>
    <property type="match status" value="1"/>
</dbReference>
<feature type="domain" description="CsbD-like" evidence="3">
    <location>
        <begin position="5"/>
        <end position="57"/>
    </location>
</feature>
<organism evidence="4 5">
    <name type="scientific">Streptomyces silvisoli</name>
    <dbReference type="NCBI Taxonomy" id="3034235"/>
    <lineage>
        <taxon>Bacteria</taxon>
        <taxon>Bacillati</taxon>
        <taxon>Actinomycetota</taxon>
        <taxon>Actinomycetes</taxon>
        <taxon>Kitasatosporales</taxon>
        <taxon>Streptomycetaceae</taxon>
        <taxon>Streptomyces</taxon>
    </lineage>
</organism>
<proteinExistence type="inferred from homology"/>
<dbReference type="InterPro" id="IPR008462">
    <property type="entry name" value="CsbD"/>
</dbReference>
<accession>A0ABT5ZJM9</accession>
<dbReference type="Proteomes" id="UP001216579">
    <property type="component" value="Unassembled WGS sequence"/>
</dbReference>
<reference evidence="4 5" key="1">
    <citation type="submission" date="2023-03" db="EMBL/GenBank/DDBJ databases">
        <title>Draft genome sequence of Streptomyces sp. RB6PN23 isolated from peat swamp forest in Thailand.</title>
        <authorList>
            <person name="Klaysubun C."/>
            <person name="Duangmal K."/>
        </authorList>
    </citation>
    <scope>NUCLEOTIDE SEQUENCE [LARGE SCALE GENOMIC DNA]</scope>
    <source>
        <strain evidence="4 5">RB6PN23</strain>
    </source>
</reference>
<feature type="compositionally biased region" description="Basic and acidic residues" evidence="2">
    <location>
        <begin position="33"/>
        <end position="57"/>
    </location>
</feature>
<sequence length="57" mass="6289">MGAEDKASNAKDQLRGKAKETVGRMTEDEELETQGKVDQARGDLKQAAEKVKDAFKH</sequence>
<protein>
    <submittedName>
        <fullName evidence="4">CsbD family protein</fullName>
    </submittedName>
</protein>
<evidence type="ECO:0000256" key="1">
    <source>
        <dbReference type="ARBA" id="ARBA00009129"/>
    </source>
</evidence>
<evidence type="ECO:0000313" key="5">
    <source>
        <dbReference type="Proteomes" id="UP001216579"/>
    </source>
</evidence>
<dbReference type="RefSeq" id="WP_269855853.1">
    <property type="nucleotide sequence ID" value="NZ_JARJBC010000005.1"/>
</dbReference>
<feature type="region of interest" description="Disordered" evidence="2">
    <location>
        <begin position="1"/>
        <end position="57"/>
    </location>
</feature>